<dbReference type="AlphaFoldDB" id="A0A9D4XKQ6"/>
<sequence length="326" mass="37288">MNSLLKKSTFSFRYKEPRLDSLKALSSKIAHVKYKCYAAYGNILDLVNESVNYTALTALAQYYDIPMRCFTFPDFQIAPILEEFERLLNRSIEDHNSFPKIEEEFAMPKLASVLGIEVVELAASWAPKGTDKGFARKFLEGHAWRFAKEKKWDSCIAVLALLIYGIILFPNIDNFIDQAAVNIFLSGNPVPFLLADFYHTFHTRHEKKSGTFLCCAPMLHMWMKTHMPLTVPFVSKDLSWCQKFALLSSSTVQWYKREWETQNIILRCGGFPDVPLIGTRGCINYNPVLCMRQFGHAMNGPPKEEDLAPFVINTVDPLNPAVKRVR</sequence>
<name>A0A9D4XKQ6_PEA</name>
<reference evidence="2 3" key="1">
    <citation type="journal article" date="2022" name="Nat. Genet.">
        <title>Improved pea reference genome and pan-genome highlight genomic features and evolutionary characteristics.</title>
        <authorList>
            <person name="Yang T."/>
            <person name="Liu R."/>
            <person name="Luo Y."/>
            <person name="Hu S."/>
            <person name="Wang D."/>
            <person name="Wang C."/>
            <person name="Pandey M.K."/>
            <person name="Ge S."/>
            <person name="Xu Q."/>
            <person name="Li N."/>
            <person name="Li G."/>
            <person name="Huang Y."/>
            <person name="Saxena R.K."/>
            <person name="Ji Y."/>
            <person name="Li M."/>
            <person name="Yan X."/>
            <person name="He Y."/>
            <person name="Liu Y."/>
            <person name="Wang X."/>
            <person name="Xiang C."/>
            <person name="Varshney R.K."/>
            <person name="Ding H."/>
            <person name="Gao S."/>
            <person name="Zong X."/>
        </authorList>
    </citation>
    <scope>NUCLEOTIDE SEQUENCE [LARGE SCALE GENOMIC DNA]</scope>
    <source>
        <strain evidence="2 3">cv. Zhongwan 6</strain>
    </source>
</reference>
<protein>
    <recommendedName>
        <fullName evidence="1">DUF7745 domain-containing protein</fullName>
    </recommendedName>
</protein>
<dbReference type="Proteomes" id="UP001058974">
    <property type="component" value="Chromosome 4"/>
</dbReference>
<dbReference type="EMBL" id="JAMSHJ010000004">
    <property type="protein sequence ID" value="KAI5422267.1"/>
    <property type="molecule type" value="Genomic_DNA"/>
</dbReference>
<evidence type="ECO:0000313" key="3">
    <source>
        <dbReference type="Proteomes" id="UP001058974"/>
    </source>
</evidence>
<dbReference type="PANTHER" id="PTHR48154:SF1">
    <property type="entry name" value="PROTEIN, PUTATIVE-RELATED"/>
    <property type="match status" value="1"/>
</dbReference>
<feature type="domain" description="DUF7745" evidence="1">
    <location>
        <begin position="22"/>
        <end position="314"/>
    </location>
</feature>
<evidence type="ECO:0000259" key="1">
    <source>
        <dbReference type="Pfam" id="PF24924"/>
    </source>
</evidence>
<dbReference type="Pfam" id="PF24924">
    <property type="entry name" value="DUF7745"/>
    <property type="match status" value="1"/>
</dbReference>
<comment type="caution">
    <text evidence="2">The sequence shown here is derived from an EMBL/GenBank/DDBJ whole genome shotgun (WGS) entry which is preliminary data.</text>
</comment>
<organism evidence="2 3">
    <name type="scientific">Pisum sativum</name>
    <name type="common">Garden pea</name>
    <name type="synonym">Lathyrus oleraceus</name>
    <dbReference type="NCBI Taxonomy" id="3888"/>
    <lineage>
        <taxon>Eukaryota</taxon>
        <taxon>Viridiplantae</taxon>
        <taxon>Streptophyta</taxon>
        <taxon>Embryophyta</taxon>
        <taxon>Tracheophyta</taxon>
        <taxon>Spermatophyta</taxon>
        <taxon>Magnoliopsida</taxon>
        <taxon>eudicotyledons</taxon>
        <taxon>Gunneridae</taxon>
        <taxon>Pentapetalae</taxon>
        <taxon>rosids</taxon>
        <taxon>fabids</taxon>
        <taxon>Fabales</taxon>
        <taxon>Fabaceae</taxon>
        <taxon>Papilionoideae</taxon>
        <taxon>50 kb inversion clade</taxon>
        <taxon>NPAAA clade</taxon>
        <taxon>Hologalegina</taxon>
        <taxon>IRL clade</taxon>
        <taxon>Fabeae</taxon>
        <taxon>Lathyrus</taxon>
    </lineage>
</organism>
<accession>A0A9D4XKQ6</accession>
<keyword evidence="3" id="KW-1185">Reference proteome</keyword>
<dbReference type="Gramene" id="Psat04G0564900-T1">
    <property type="protein sequence ID" value="KAI5422267.1"/>
    <property type="gene ID" value="KIW84_045649"/>
</dbReference>
<dbReference type="InterPro" id="IPR056647">
    <property type="entry name" value="DUF7745"/>
</dbReference>
<proteinExistence type="predicted"/>
<gene>
    <name evidence="2" type="ORF">KIW84_045649</name>
</gene>
<evidence type="ECO:0000313" key="2">
    <source>
        <dbReference type="EMBL" id="KAI5422267.1"/>
    </source>
</evidence>
<dbReference type="PANTHER" id="PTHR48154">
    <property type="entry name" value="PROTEIN, PUTATIVE-RELATED"/>
    <property type="match status" value="1"/>
</dbReference>